<evidence type="ECO:0000256" key="3">
    <source>
        <dbReference type="ARBA" id="ARBA00022694"/>
    </source>
</evidence>
<dbReference type="CDD" id="cd07717">
    <property type="entry name" value="RNaseZ_ZiPD-like_MBL-fold"/>
    <property type="match status" value="1"/>
</dbReference>
<gene>
    <name evidence="13 15" type="primary">rnz</name>
    <name evidence="15" type="ORF">P0Y55_07630</name>
</gene>
<comment type="subunit">
    <text evidence="1 13">Homodimer.</text>
</comment>
<dbReference type="Pfam" id="PF23023">
    <property type="entry name" value="Anti-Pycsar_Apyc1"/>
    <property type="match status" value="1"/>
</dbReference>
<proteinExistence type="inferred from homology"/>
<evidence type="ECO:0000256" key="12">
    <source>
        <dbReference type="ARBA" id="ARBA00057812"/>
    </source>
</evidence>
<organism evidence="15 16">
    <name type="scientific">Candidatus Cohnella colombiensis</name>
    <dbReference type="NCBI Taxonomy" id="3121368"/>
    <lineage>
        <taxon>Bacteria</taxon>
        <taxon>Bacillati</taxon>
        <taxon>Bacillota</taxon>
        <taxon>Bacilli</taxon>
        <taxon>Bacillales</taxon>
        <taxon>Paenibacillaceae</taxon>
        <taxon>Cohnella</taxon>
    </lineage>
</organism>
<dbReference type="Proteomes" id="UP001178662">
    <property type="component" value="Chromosome"/>
</dbReference>
<evidence type="ECO:0000256" key="1">
    <source>
        <dbReference type="ARBA" id="ARBA00011738"/>
    </source>
</evidence>
<keyword evidence="7 13" id="KW-0378">Hydrolase</keyword>
<comment type="function">
    <text evidence="10">Counteracts the endogenous Pycsar antiviral defense system. Phosphodiesterase that enables metal-dependent hydrolysis of host cyclic nucleotide Pycsar defense signals such as cCMP and cUMP.</text>
</comment>
<keyword evidence="4 13" id="KW-0540">Nuclease</keyword>
<evidence type="ECO:0000259" key="14">
    <source>
        <dbReference type="Pfam" id="PF12706"/>
    </source>
</evidence>
<comment type="cofactor">
    <cofactor evidence="13">
        <name>Zn(2+)</name>
        <dbReference type="ChEBI" id="CHEBI:29105"/>
    </cofactor>
    <text evidence="13">Binds 2 Zn(2+) ions.</text>
</comment>
<evidence type="ECO:0000256" key="13">
    <source>
        <dbReference type="HAMAP-Rule" id="MF_01818"/>
    </source>
</evidence>
<evidence type="ECO:0000313" key="16">
    <source>
        <dbReference type="Proteomes" id="UP001178662"/>
    </source>
</evidence>
<evidence type="ECO:0000256" key="2">
    <source>
        <dbReference type="ARBA" id="ARBA00012477"/>
    </source>
</evidence>
<dbReference type="Gene3D" id="3.60.15.10">
    <property type="entry name" value="Ribonuclease Z/Hydroxyacylglutathione hydrolase-like"/>
    <property type="match status" value="1"/>
</dbReference>
<dbReference type="Pfam" id="PF12706">
    <property type="entry name" value="Lactamase_B_2"/>
    <property type="match status" value="1"/>
</dbReference>
<feature type="binding site" evidence="13">
    <location>
        <position position="68"/>
    </location>
    <ligand>
        <name>Zn(2+)</name>
        <dbReference type="ChEBI" id="CHEBI:29105"/>
        <label>2</label>
        <note>catalytic</note>
    </ligand>
</feature>
<dbReference type="InterPro" id="IPR013471">
    <property type="entry name" value="RNase_Z/BN"/>
</dbReference>
<comment type="function">
    <text evidence="12 13">Zinc phosphodiesterase, which displays some tRNA 3'-processing endonuclease activity. Probably involved in tRNA maturation, by removing a 3'-trailer from precursor tRNA.</text>
</comment>
<name>A0AA95EZP1_9BACL</name>
<keyword evidence="5 13" id="KW-0479">Metal-binding</keyword>
<dbReference type="GO" id="GO:0008270">
    <property type="term" value="F:zinc ion binding"/>
    <property type="evidence" value="ECO:0007669"/>
    <property type="project" value="UniProtKB-UniRule"/>
</dbReference>
<feature type="binding site" evidence="13">
    <location>
        <position position="141"/>
    </location>
    <ligand>
        <name>Zn(2+)</name>
        <dbReference type="ChEBI" id="CHEBI:29105"/>
        <label>1</label>
        <note>catalytic</note>
    </ligand>
</feature>
<reference evidence="15" key="1">
    <citation type="submission" date="2023-03" db="EMBL/GenBank/DDBJ databases">
        <title>Andean soil-derived lignocellulolytic bacterial consortium as a source of novel taxa and putative plastic-active enzymes.</title>
        <authorList>
            <person name="Diaz-Garcia L."/>
            <person name="Chuvochina M."/>
            <person name="Feuerriegel G."/>
            <person name="Bunk B."/>
            <person name="Sproer C."/>
            <person name="Streit W.R."/>
            <person name="Rodriguez L.M."/>
            <person name="Overmann J."/>
            <person name="Jimenez D.J."/>
        </authorList>
    </citation>
    <scope>NUCLEOTIDE SEQUENCE</scope>
    <source>
        <strain evidence="15">MAG 2441</strain>
    </source>
</reference>
<feature type="binding site" evidence="13">
    <location>
        <position position="65"/>
    </location>
    <ligand>
        <name>Zn(2+)</name>
        <dbReference type="ChEBI" id="CHEBI:29105"/>
        <label>1</label>
        <note>catalytic</note>
    </ligand>
</feature>
<feature type="binding site" evidence="13">
    <location>
        <position position="270"/>
    </location>
    <ligand>
        <name>Zn(2+)</name>
        <dbReference type="ChEBI" id="CHEBI:29105"/>
        <label>2</label>
        <note>catalytic</note>
    </ligand>
</feature>
<dbReference type="NCBIfam" id="NF000801">
    <property type="entry name" value="PRK00055.1-3"/>
    <property type="match status" value="1"/>
</dbReference>
<evidence type="ECO:0000256" key="7">
    <source>
        <dbReference type="ARBA" id="ARBA00022801"/>
    </source>
</evidence>
<keyword evidence="6 13" id="KW-0255">Endonuclease</keyword>
<evidence type="ECO:0000256" key="5">
    <source>
        <dbReference type="ARBA" id="ARBA00022723"/>
    </source>
</evidence>
<evidence type="ECO:0000313" key="15">
    <source>
        <dbReference type="EMBL" id="WEK55906.1"/>
    </source>
</evidence>
<dbReference type="NCBIfam" id="TIGR02651">
    <property type="entry name" value="RNase_Z"/>
    <property type="match status" value="1"/>
</dbReference>
<evidence type="ECO:0000256" key="9">
    <source>
        <dbReference type="ARBA" id="ARBA00034221"/>
    </source>
</evidence>
<sequence>MQFIFLGTGAGRPSSTRNVTSIALIVSDQKKQFWLFDVGEATQHRLLEQKLKLNKLERIFITHLHGDHLYGLPGLLSSRSFFEGAGPLQLIGPPGLRDYLTCIFEKSGVHLSYALDIVEINAEGLLFSNDAYTVEVAELEHRVQSFGYRVIERPKPGALNVALLSQYGVEPGPLFGKLKRGADLTLPSGQVIPSSELVLSSTPGRIATILGDTRPCNQSIQLAHHSDLLIHEATFATGMEMKAETYGHSTIAQAAQIAASAEVKQLVLTHFSARLSDQQLDDFITEAASIFPNIVAAYDRLMIRVPNNSNYN</sequence>
<dbReference type="SUPFAM" id="SSF56281">
    <property type="entry name" value="Metallo-hydrolase/oxidoreductase"/>
    <property type="match status" value="1"/>
</dbReference>
<evidence type="ECO:0000256" key="8">
    <source>
        <dbReference type="ARBA" id="ARBA00022833"/>
    </source>
</evidence>
<dbReference type="PANTHER" id="PTHR46018">
    <property type="entry name" value="ZINC PHOSPHODIESTERASE ELAC PROTEIN 1"/>
    <property type="match status" value="1"/>
</dbReference>
<dbReference type="EC" id="3.1.26.11" evidence="2 13"/>
<comment type="catalytic activity">
    <reaction evidence="11">
        <text>3',5'-cyclic UMP + H2O = UMP + H(+)</text>
        <dbReference type="Rhea" id="RHEA:70575"/>
        <dbReference type="ChEBI" id="CHEBI:15377"/>
        <dbReference type="ChEBI" id="CHEBI:15378"/>
        <dbReference type="ChEBI" id="CHEBI:57865"/>
        <dbReference type="ChEBI" id="CHEBI:184387"/>
    </reaction>
    <physiologicalReaction direction="left-to-right" evidence="11">
        <dbReference type="Rhea" id="RHEA:70576"/>
    </physiologicalReaction>
</comment>
<dbReference type="HAMAP" id="MF_01818">
    <property type="entry name" value="RNase_Z_BN"/>
    <property type="match status" value="1"/>
</dbReference>
<dbReference type="GO" id="GO:0042802">
    <property type="term" value="F:identical protein binding"/>
    <property type="evidence" value="ECO:0007669"/>
    <property type="project" value="UniProtKB-ARBA"/>
</dbReference>
<feature type="binding site" evidence="13">
    <location>
        <position position="212"/>
    </location>
    <ligand>
        <name>Zn(2+)</name>
        <dbReference type="ChEBI" id="CHEBI:29105"/>
        <label>2</label>
        <note>catalytic</note>
    </ligand>
</feature>
<evidence type="ECO:0000256" key="4">
    <source>
        <dbReference type="ARBA" id="ARBA00022722"/>
    </source>
</evidence>
<keyword evidence="3 13" id="KW-0819">tRNA processing</keyword>
<dbReference type="FunFam" id="3.60.15.10:FF:000002">
    <property type="entry name" value="Ribonuclease Z"/>
    <property type="match status" value="1"/>
</dbReference>
<dbReference type="AlphaFoldDB" id="A0AA95EZP1"/>
<dbReference type="InterPro" id="IPR001279">
    <property type="entry name" value="Metallo-B-lactamas"/>
</dbReference>
<accession>A0AA95EZP1</accession>
<feature type="active site" description="Proton acceptor" evidence="13">
    <location>
        <position position="67"/>
    </location>
</feature>
<keyword evidence="8 13" id="KW-0862">Zinc</keyword>
<feature type="domain" description="Metallo-beta-lactamase" evidence="14">
    <location>
        <begin position="202"/>
        <end position="271"/>
    </location>
</feature>
<comment type="catalytic activity">
    <reaction evidence="13">
        <text>Endonucleolytic cleavage of RNA, removing extra 3' nucleotides from tRNA precursor, generating 3' termini of tRNAs. A 3'-hydroxy group is left at the tRNA terminus and a 5'-phosphoryl group is left at the trailer molecule.</text>
        <dbReference type="EC" id="3.1.26.11"/>
    </reaction>
</comment>
<feature type="binding site" evidence="13">
    <location>
        <position position="212"/>
    </location>
    <ligand>
        <name>Zn(2+)</name>
        <dbReference type="ChEBI" id="CHEBI:29105"/>
        <label>1</label>
        <note>catalytic</note>
    </ligand>
</feature>
<dbReference type="EMBL" id="CP119317">
    <property type="protein sequence ID" value="WEK55906.1"/>
    <property type="molecule type" value="Genomic_DNA"/>
</dbReference>
<protein>
    <recommendedName>
        <fullName evidence="2 13">Ribonuclease Z</fullName>
        <shortName evidence="13">RNase Z</shortName>
        <ecNumber evidence="2 13">3.1.26.11</ecNumber>
    </recommendedName>
    <alternativeName>
        <fullName evidence="13">tRNA 3 endonuclease</fullName>
    </alternativeName>
    <alternativeName>
        <fullName evidence="13">tRNase Z</fullName>
    </alternativeName>
</protein>
<dbReference type="PANTHER" id="PTHR46018:SF2">
    <property type="entry name" value="ZINC PHOSPHODIESTERASE ELAC PROTEIN 1"/>
    <property type="match status" value="1"/>
</dbReference>
<feature type="binding site" evidence="13">
    <location>
        <position position="63"/>
    </location>
    <ligand>
        <name>Zn(2+)</name>
        <dbReference type="ChEBI" id="CHEBI:29105"/>
        <label>1</label>
        <note>catalytic</note>
    </ligand>
</feature>
<evidence type="ECO:0000256" key="6">
    <source>
        <dbReference type="ARBA" id="ARBA00022759"/>
    </source>
</evidence>
<evidence type="ECO:0000256" key="10">
    <source>
        <dbReference type="ARBA" id="ARBA00034301"/>
    </source>
</evidence>
<evidence type="ECO:0000256" key="11">
    <source>
        <dbReference type="ARBA" id="ARBA00048505"/>
    </source>
</evidence>
<dbReference type="GO" id="GO:0042781">
    <property type="term" value="F:3'-tRNA processing endoribonuclease activity"/>
    <property type="evidence" value="ECO:0007669"/>
    <property type="project" value="UniProtKB-UniRule"/>
</dbReference>
<comment type="catalytic activity">
    <reaction evidence="9">
        <text>3',5'-cyclic CMP + H2O = CMP + H(+)</text>
        <dbReference type="Rhea" id="RHEA:72675"/>
        <dbReference type="ChEBI" id="CHEBI:15377"/>
        <dbReference type="ChEBI" id="CHEBI:15378"/>
        <dbReference type="ChEBI" id="CHEBI:58003"/>
        <dbReference type="ChEBI" id="CHEBI:60377"/>
    </reaction>
    <physiologicalReaction direction="left-to-right" evidence="9">
        <dbReference type="Rhea" id="RHEA:72676"/>
    </physiologicalReaction>
</comment>
<keyword evidence="16" id="KW-1185">Reference proteome</keyword>
<comment type="similarity">
    <text evidence="13">Belongs to the RNase Z family.</text>
</comment>
<feature type="binding site" evidence="13">
    <location>
        <position position="67"/>
    </location>
    <ligand>
        <name>Zn(2+)</name>
        <dbReference type="ChEBI" id="CHEBI:29105"/>
        <label>2</label>
        <note>catalytic</note>
    </ligand>
</feature>
<dbReference type="InterPro" id="IPR036866">
    <property type="entry name" value="RibonucZ/Hydroxyglut_hydro"/>
</dbReference>